<evidence type="ECO:0000256" key="1">
    <source>
        <dbReference type="SAM" id="Coils"/>
    </source>
</evidence>
<sequence length="175" mass="19584">MKHVGSSFILELNSNSTSICVGVDDQRSLQKRWRFERIGPLPPGELETSRRDQLVTQRIEQIAQSVDKLVGLTSQLVNQNQKMAEMSQEIQAQKRQIEEKDRQLADANNEVIYMRARLQQGAASPPESRGVGMSARGQEGHVLGEAVTLQEKVERLEGLVAQLMDSGNKMPKNMT</sequence>
<accession>A0A5N5Q9T3</accession>
<gene>
    <name evidence="2" type="ORF">CTheo_8389</name>
</gene>
<dbReference type="AlphaFoldDB" id="A0A5N5Q9T3"/>
<proteinExistence type="predicted"/>
<name>A0A5N5Q9T3_9AGAM</name>
<feature type="coiled-coil region" evidence="1">
    <location>
        <begin position="69"/>
        <end position="110"/>
    </location>
</feature>
<organism evidence="2 3">
    <name type="scientific">Ceratobasidium theobromae</name>
    <dbReference type="NCBI Taxonomy" id="1582974"/>
    <lineage>
        <taxon>Eukaryota</taxon>
        <taxon>Fungi</taxon>
        <taxon>Dikarya</taxon>
        <taxon>Basidiomycota</taxon>
        <taxon>Agaricomycotina</taxon>
        <taxon>Agaricomycetes</taxon>
        <taxon>Cantharellales</taxon>
        <taxon>Ceratobasidiaceae</taxon>
        <taxon>Ceratobasidium</taxon>
    </lineage>
</organism>
<keyword evidence="3" id="KW-1185">Reference proteome</keyword>
<reference evidence="2 3" key="1">
    <citation type="journal article" date="2019" name="Fungal Biol. Biotechnol.">
        <title>Draft genome sequence of fastidious pathogen Ceratobasidium theobromae, which causes vascular-streak dieback in Theobroma cacao.</title>
        <authorList>
            <person name="Ali S.S."/>
            <person name="Asman A."/>
            <person name="Shao J."/>
            <person name="Firmansyah A.P."/>
            <person name="Susilo A.W."/>
            <person name="Rosmana A."/>
            <person name="McMahon P."/>
            <person name="Junaid M."/>
            <person name="Guest D."/>
            <person name="Kheng T.Y."/>
            <person name="Meinhardt L.W."/>
            <person name="Bailey B.A."/>
        </authorList>
    </citation>
    <scope>NUCLEOTIDE SEQUENCE [LARGE SCALE GENOMIC DNA]</scope>
    <source>
        <strain evidence="2 3">CT2</strain>
    </source>
</reference>
<keyword evidence="1" id="KW-0175">Coiled coil</keyword>
<evidence type="ECO:0000313" key="3">
    <source>
        <dbReference type="Proteomes" id="UP000383932"/>
    </source>
</evidence>
<evidence type="ECO:0000313" key="2">
    <source>
        <dbReference type="EMBL" id="KAB5588167.1"/>
    </source>
</evidence>
<protein>
    <submittedName>
        <fullName evidence="2">Uncharacterized protein</fullName>
    </submittedName>
</protein>
<dbReference type="Proteomes" id="UP000383932">
    <property type="component" value="Unassembled WGS sequence"/>
</dbReference>
<dbReference type="EMBL" id="SSOP01000542">
    <property type="protein sequence ID" value="KAB5588167.1"/>
    <property type="molecule type" value="Genomic_DNA"/>
</dbReference>
<comment type="caution">
    <text evidence="2">The sequence shown here is derived from an EMBL/GenBank/DDBJ whole genome shotgun (WGS) entry which is preliminary data.</text>
</comment>